<evidence type="ECO:0000259" key="5">
    <source>
        <dbReference type="PROSITE" id="PS51296"/>
    </source>
</evidence>
<dbReference type="Gene3D" id="2.102.10.10">
    <property type="entry name" value="Rieske [2Fe-2S] iron-sulphur domain"/>
    <property type="match status" value="1"/>
</dbReference>
<evidence type="ECO:0000256" key="2">
    <source>
        <dbReference type="ARBA" id="ARBA00022723"/>
    </source>
</evidence>
<evidence type="ECO:0000313" key="6">
    <source>
        <dbReference type="EMBL" id="KTD79766.1"/>
    </source>
</evidence>
<dbReference type="EMBL" id="LNZC01000012">
    <property type="protein sequence ID" value="KTD79766.1"/>
    <property type="molecule type" value="Genomic_DNA"/>
</dbReference>
<evidence type="ECO:0000256" key="4">
    <source>
        <dbReference type="ARBA" id="ARBA00023014"/>
    </source>
</evidence>
<protein>
    <submittedName>
        <fullName evidence="6">Rieske domain-containing protein, part of Ubiquinol-cytochrome c reductase</fullName>
    </submittedName>
</protein>
<dbReference type="Proteomes" id="UP000054662">
    <property type="component" value="Unassembled WGS sequence"/>
</dbReference>
<feature type="domain" description="Rieske" evidence="5">
    <location>
        <begin position="3"/>
        <end position="114"/>
    </location>
</feature>
<dbReference type="Pfam" id="PF00355">
    <property type="entry name" value="Rieske"/>
    <property type="match status" value="1"/>
</dbReference>
<dbReference type="PANTHER" id="PTHR21496:SF23">
    <property type="entry name" value="3-PHENYLPROPIONATE_CINNAMIC ACID DIOXYGENASE FERREDOXIN SUBUNIT"/>
    <property type="match status" value="1"/>
</dbReference>
<gene>
    <name evidence="6" type="ORF">Lwor_1280</name>
</gene>
<dbReference type="PROSITE" id="PS51296">
    <property type="entry name" value="RIESKE"/>
    <property type="match status" value="1"/>
</dbReference>
<keyword evidence="3" id="KW-0408">Iron</keyword>
<dbReference type="InterPro" id="IPR036922">
    <property type="entry name" value="Rieske_2Fe-2S_sf"/>
</dbReference>
<keyword evidence="7" id="KW-1185">Reference proteome</keyword>
<organism evidence="6 7">
    <name type="scientific">Legionella worsleiensis</name>
    <dbReference type="NCBI Taxonomy" id="45076"/>
    <lineage>
        <taxon>Bacteria</taxon>
        <taxon>Pseudomonadati</taxon>
        <taxon>Pseudomonadota</taxon>
        <taxon>Gammaproteobacteria</taxon>
        <taxon>Legionellales</taxon>
        <taxon>Legionellaceae</taxon>
        <taxon>Legionella</taxon>
    </lineage>
</organism>
<dbReference type="InterPro" id="IPR017941">
    <property type="entry name" value="Rieske_2Fe-2S"/>
</dbReference>
<dbReference type="GO" id="GO:0051537">
    <property type="term" value="F:2 iron, 2 sulfur cluster binding"/>
    <property type="evidence" value="ECO:0007669"/>
    <property type="project" value="UniProtKB-KW"/>
</dbReference>
<dbReference type="STRING" id="45076.Lwor_1280"/>
<evidence type="ECO:0000256" key="1">
    <source>
        <dbReference type="ARBA" id="ARBA00022714"/>
    </source>
</evidence>
<dbReference type="SUPFAM" id="SSF50022">
    <property type="entry name" value="ISP domain"/>
    <property type="match status" value="1"/>
</dbReference>
<dbReference type="AlphaFoldDB" id="A0A0W1AEJ7"/>
<keyword evidence="4" id="KW-0411">Iron-sulfur</keyword>
<keyword evidence="1" id="KW-0001">2Fe-2S</keyword>
<reference evidence="6 7" key="1">
    <citation type="submission" date="2015-11" db="EMBL/GenBank/DDBJ databases">
        <title>Genomic analysis of 38 Legionella species identifies large and diverse effector repertoires.</title>
        <authorList>
            <person name="Burstein D."/>
            <person name="Amaro F."/>
            <person name="Zusman T."/>
            <person name="Lifshitz Z."/>
            <person name="Cohen O."/>
            <person name="Gilbert J.A."/>
            <person name="Pupko T."/>
            <person name="Shuman H.A."/>
            <person name="Segal G."/>
        </authorList>
    </citation>
    <scope>NUCLEOTIDE SEQUENCE [LARGE SCALE GENOMIC DNA]</scope>
    <source>
        <strain evidence="6 7">ATCC 49508</strain>
    </source>
</reference>
<comment type="caution">
    <text evidence="6">The sequence shown here is derived from an EMBL/GenBank/DDBJ whole genome shotgun (WGS) entry which is preliminary data.</text>
</comment>
<dbReference type="PATRIC" id="fig|45076.6.peg.1399"/>
<dbReference type="OrthoDB" id="9800167at2"/>
<dbReference type="CDD" id="cd03467">
    <property type="entry name" value="Rieske"/>
    <property type="match status" value="1"/>
</dbReference>
<accession>A0A0W1AEJ7</accession>
<evidence type="ECO:0000256" key="3">
    <source>
        <dbReference type="ARBA" id="ARBA00023004"/>
    </source>
</evidence>
<dbReference type="PANTHER" id="PTHR21496">
    <property type="entry name" value="FERREDOXIN-RELATED"/>
    <property type="match status" value="1"/>
</dbReference>
<sequence length="116" mass="13330">MAFKPAMELKQLQQEKRHVMTIDDQKILFIWHKEQVHAIQSQCPHLKLPLVKGVITDDCAIVCPFHKSEFDLNTGETKCWSAWPPVVGPLLGKITTKKDLRVYPTHIEDGQIMIDL</sequence>
<dbReference type="GO" id="GO:0046872">
    <property type="term" value="F:metal ion binding"/>
    <property type="evidence" value="ECO:0007669"/>
    <property type="project" value="UniProtKB-KW"/>
</dbReference>
<name>A0A0W1AEJ7_9GAMM</name>
<keyword evidence="2" id="KW-0479">Metal-binding</keyword>
<evidence type="ECO:0000313" key="7">
    <source>
        <dbReference type="Proteomes" id="UP000054662"/>
    </source>
</evidence>
<dbReference type="RefSeq" id="WP_058493088.1">
    <property type="nucleotide sequence ID" value="NZ_CBCRUR010000001.1"/>
</dbReference>
<proteinExistence type="predicted"/>